<protein>
    <submittedName>
        <fullName evidence="8">FAD-dependent oxidoreductase</fullName>
    </submittedName>
</protein>
<keyword evidence="3" id="KW-0560">Oxidoreductase</keyword>
<dbReference type="GO" id="GO:0016020">
    <property type="term" value="C:membrane"/>
    <property type="evidence" value="ECO:0007669"/>
    <property type="project" value="InterPro"/>
</dbReference>
<dbReference type="Proteomes" id="UP000294325">
    <property type="component" value="Chromosome"/>
</dbReference>
<keyword evidence="2" id="KW-0479">Metal-binding</keyword>
<evidence type="ECO:0000256" key="2">
    <source>
        <dbReference type="ARBA" id="ARBA00022723"/>
    </source>
</evidence>
<dbReference type="GO" id="GO:0046872">
    <property type="term" value="F:metal ion binding"/>
    <property type="evidence" value="ECO:0007669"/>
    <property type="project" value="UniProtKB-KW"/>
</dbReference>
<keyword evidence="9" id="KW-1185">Reference proteome</keyword>
<dbReference type="Pfam" id="PF01266">
    <property type="entry name" value="DAO"/>
    <property type="match status" value="1"/>
</dbReference>
<dbReference type="InterPro" id="IPR005805">
    <property type="entry name" value="Rieske_Fe-S_prot_C"/>
</dbReference>
<dbReference type="PANTHER" id="PTHR13847">
    <property type="entry name" value="SARCOSINE DEHYDROGENASE-RELATED"/>
    <property type="match status" value="1"/>
</dbReference>
<evidence type="ECO:0000256" key="6">
    <source>
        <dbReference type="ARBA" id="ARBA00023157"/>
    </source>
</evidence>
<dbReference type="OrthoDB" id="311718at2"/>
<dbReference type="GO" id="GO:0016491">
    <property type="term" value="F:oxidoreductase activity"/>
    <property type="evidence" value="ECO:0007669"/>
    <property type="project" value="UniProtKB-KW"/>
</dbReference>
<dbReference type="KEGG" id="nwr:E3U44_05820"/>
<keyword evidence="1" id="KW-0001">2Fe-2S</keyword>
<keyword evidence="6" id="KW-1015">Disulfide bond</keyword>
<reference evidence="8 9" key="1">
    <citation type="submission" date="2019-03" db="EMBL/GenBank/DDBJ databases">
        <title>The genome sequence of Nitrosococcus wardiae strain D1FHST reveals the archetypal metabolic capacity of ammonia-oxidizing Gammaproteobacteria.</title>
        <authorList>
            <person name="Wang L."/>
            <person name="Lim C.K."/>
            <person name="Hanson T.E."/>
            <person name="Dang H."/>
            <person name="Klotz M.G."/>
        </authorList>
    </citation>
    <scope>NUCLEOTIDE SEQUENCE [LARGE SCALE GENOMIC DNA]</scope>
    <source>
        <strain evidence="8 9">D1FHS</strain>
    </source>
</reference>
<accession>A0A4V1AVR7</accession>
<keyword evidence="5" id="KW-0411">Iron-sulfur</keyword>
<dbReference type="InterPro" id="IPR036188">
    <property type="entry name" value="FAD/NAD-bd_sf"/>
</dbReference>
<dbReference type="PROSITE" id="PS51296">
    <property type="entry name" value="RIESKE"/>
    <property type="match status" value="1"/>
</dbReference>
<dbReference type="CDD" id="cd03477">
    <property type="entry name" value="Rieske_YhfW_C"/>
    <property type="match status" value="1"/>
</dbReference>
<dbReference type="FunFam" id="2.102.10.10:FF:000014">
    <property type="entry name" value="Oxidoreductase, FAD dependent"/>
    <property type="match status" value="1"/>
</dbReference>
<name>A0A4V1AVR7_9GAMM</name>
<evidence type="ECO:0000256" key="5">
    <source>
        <dbReference type="ARBA" id="ARBA00023014"/>
    </source>
</evidence>
<evidence type="ECO:0000256" key="3">
    <source>
        <dbReference type="ARBA" id="ARBA00023002"/>
    </source>
</evidence>
<dbReference type="SUPFAM" id="SSF51905">
    <property type="entry name" value="FAD/NAD(P)-binding domain"/>
    <property type="match status" value="1"/>
</dbReference>
<dbReference type="GO" id="GO:0005737">
    <property type="term" value="C:cytoplasm"/>
    <property type="evidence" value="ECO:0007669"/>
    <property type="project" value="TreeGrafter"/>
</dbReference>
<evidence type="ECO:0000259" key="7">
    <source>
        <dbReference type="PROSITE" id="PS51296"/>
    </source>
</evidence>
<organism evidence="8 9">
    <name type="scientific">Nitrosococcus wardiae</name>
    <dbReference type="NCBI Taxonomy" id="1814290"/>
    <lineage>
        <taxon>Bacteria</taxon>
        <taxon>Pseudomonadati</taxon>
        <taxon>Pseudomonadota</taxon>
        <taxon>Gammaproteobacteria</taxon>
        <taxon>Chromatiales</taxon>
        <taxon>Chromatiaceae</taxon>
        <taxon>Nitrosococcus</taxon>
    </lineage>
</organism>
<evidence type="ECO:0000256" key="4">
    <source>
        <dbReference type="ARBA" id="ARBA00023004"/>
    </source>
</evidence>
<dbReference type="PANTHER" id="PTHR13847:SF274">
    <property type="entry name" value="RIESKE 2FE-2S IRON-SULFUR PROTEIN YHFW-RELATED"/>
    <property type="match status" value="1"/>
</dbReference>
<dbReference type="SUPFAM" id="SSF50022">
    <property type="entry name" value="ISP domain"/>
    <property type="match status" value="1"/>
</dbReference>
<dbReference type="Gene3D" id="3.30.9.10">
    <property type="entry name" value="D-Amino Acid Oxidase, subunit A, domain 2"/>
    <property type="match status" value="1"/>
</dbReference>
<evidence type="ECO:0000256" key="1">
    <source>
        <dbReference type="ARBA" id="ARBA00022714"/>
    </source>
</evidence>
<evidence type="ECO:0000313" key="8">
    <source>
        <dbReference type="EMBL" id="QBQ54075.1"/>
    </source>
</evidence>
<feature type="domain" description="Rieske" evidence="7">
    <location>
        <begin position="421"/>
        <end position="503"/>
    </location>
</feature>
<gene>
    <name evidence="8" type="ORF">E3U44_05820</name>
</gene>
<dbReference type="RefSeq" id="WP_134357109.1">
    <property type="nucleotide sequence ID" value="NZ_CP038033.1"/>
</dbReference>
<dbReference type="InterPro" id="IPR006076">
    <property type="entry name" value="FAD-dep_OxRdtase"/>
</dbReference>
<dbReference type="InterPro" id="IPR017941">
    <property type="entry name" value="Rieske_2Fe-2S"/>
</dbReference>
<dbReference type="EMBL" id="CP038033">
    <property type="protein sequence ID" value="QBQ54075.1"/>
    <property type="molecule type" value="Genomic_DNA"/>
</dbReference>
<sequence length="512" mass="56341">MADVISAKSEPYWVATAPSSSFQPLKEELSVDVAVIGGGIVGISAAALVKRTGRTVAVLEAQRVGTQVTGGSTAKITSQHRLIYTNLIKNFGKENARIYAQSNQEAIEKIAQFIAEYQIECDFERQAAYTYTQSRDKVAAIEKEVEVAAELGLPASLVRETSLPFPIEGAICFDHQAQFNPCKYLKSIAQAIADESCYVFEETRVLDVKEGTPCEIITASGKVKAKEVIVATHMPILDRGGFFSKVYPQAHLALAARLENDRVLEGMFISTDEPTHSIRTANDEQGTILIVVGPSFRPGHETDTAQGYKNLEAFVRSHFTIRSVEYRWMNMDYHSMDGVPYIGKLLPTTKHIYVATGFNAWGITNGTVAALILSDAVLGKSNLWAEFYDATRLKLAVSAKNFIEQNIHTAKDFIQDRLTSYPDKSPSDLAPGEGSLMKVQGEKIAAYKDPQGKLHLLSPVCTHMGCHVAWNNMEKSWDCSCHGSRFRYDGTVLHGPAVRALEPKSISLPEKE</sequence>
<dbReference type="PRINTS" id="PR00162">
    <property type="entry name" value="RIESKE"/>
</dbReference>
<dbReference type="InterPro" id="IPR038010">
    <property type="entry name" value="YhfW_C"/>
</dbReference>
<dbReference type="AlphaFoldDB" id="A0A4V1AVR7"/>
<keyword evidence="4" id="KW-0408">Iron</keyword>
<dbReference type="GO" id="GO:0051537">
    <property type="term" value="F:2 iron, 2 sulfur cluster binding"/>
    <property type="evidence" value="ECO:0007669"/>
    <property type="project" value="UniProtKB-KW"/>
</dbReference>
<dbReference type="InterPro" id="IPR036922">
    <property type="entry name" value="Rieske_2Fe-2S_sf"/>
</dbReference>
<dbReference type="Gene3D" id="2.102.10.10">
    <property type="entry name" value="Rieske [2Fe-2S] iron-sulphur domain"/>
    <property type="match status" value="1"/>
</dbReference>
<evidence type="ECO:0000313" key="9">
    <source>
        <dbReference type="Proteomes" id="UP000294325"/>
    </source>
</evidence>
<dbReference type="Pfam" id="PF00355">
    <property type="entry name" value="Rieske"/>
    <property type="match status" value="1"/>
</dbReference>
<dbReference type="Gene3D" id="3.50.50.60">
    <property type="entry name" value="FAD/NAD(P)-binding domain"/>
    <property type="match status" value="1"/>
</dbReference>
<proteinExistence type="predicted"/>